<feature type="region of interest" description="Disordered" evidence="1">
    <location>
        <begin position="86"/>
        <end position="221"/>
    </location>
</feature>
<gene>
    <name evidence="2" type="ORF">LTR97_006313</name>
</gene>
<name>A0AAN7ZTQ7_9PEZI</name>
<sequence length="221" mass="25273">MSGYPYLPLPRLTQPRRDGYDERILRGLDRARPHLDRYLSSRGTDPYLREMYGADGRADGGRRHREFVDSLTGYVHRTAGYGGYAREHAGTHGGYHRRSAAPPPPSPPPRLTMYGERIAPGQTHAYGRPEHSFGPARDPYYGHREGQQRRPETYGRYEERARNPFAPGASVNGSRYTSSTYGGEHRSYQGQSYDAHELRPRNHYRSRTGGYESEARRRFGL</sequence>
<feature type="compositionally biased region" description="Pro residues" evidence="1">
    <location>
        <begin position="101"/>
        <end position="110"/>
    </location>
</feature>
<accession>A0AAN7ZTQ7</accession>
<proteinExistence type="predicted"/>
<feature type="compositionally biased region" description="Polar residues" evidence="1">
    <location>
        <begin position="171"/>
        <end position="181"/>
    </location>
</feature>
<evidence type="ECO:0000313" key="2">
    <source>
        <dbReference type="EMBL" id="KAK5698666.1"/>
    </source>
</evidence>
<feature type="compositionally biased region" description="Basic and acidic residues" evidence="1">
    <location>
        <begin position="140"/>
        <end position="162"/>
    </location>
</feature>
<evidence type="ECO:0000256" key="1">
    <source>
        <dbReference type="SAM" id="MobiDB-lite"/>
    </source>
</evidence>
<protein>
    <submittedName>
        <fullName evidence="2">Uncharacterized protein</fullName>
    </submittedName>
</protein>
<dbReference type="AlphaFoldDB" id="A0AAN7ZTQ7"/>
<reference evidence="2" key="1">
    <citation type="submission" date="2023-08" db="EMBL/GenBank/DDBJ databases">
        <title>Black Yeasts Isolated from many extreme environments.</title>
        <authorList>
            <person name="Coleine C."/>
            <person name="Stajich J.E."/>
            <person name="Selbmann L."/>
        </authorList>
    </citation>
    <scope>NUCLEOTIDE SEQUENCE</scope>
    <source>
        <strain evidence="2">CCFEE 5810</strain>
    </source>
</reference>
<dbReference type="EMBL" id="JAVRQU010000009">
    <property type="protein sequence ID" value="KAK5698666.1"/>
    <property type="molecule type" value="Genomic_DNA"/>
</dbReference>
<dbReference type="Proteomes" id="UP001310594">
    <property type="component" value="Unassembled WGS sequence"/>
</dbReference>
<organism evidence="2 3">
    <name type="scientific">Elasticomyces elasticus</name>
    <dbReference type="NCBI Taxonomy" id="574655"/>
    <lineage>
        <taxon>Eukaryota</taxon>
        <taxon>Fungi</taxon>
        <taxon>Dikarya</taxon>
        <taxon>Ascomycota</taxon>
        <taxon>Pezizomycotina</taxon>
        <taxon>Dothideomycetes</taxon>
        <taxon>Dothideomycetidae</taxon>
        <taxon>Mycosphaerellales</taxon>
        <taxon>Teratosphaeriaceae</taxon>
        <taxon>Elasticomyces</taxon>
    </lineage>
</organism>
<comment type="caution">
    <text evidence="2">The sequence shown here is derived from an EMBL/GenBank/DDBJ whole genome shotgun (WGS) entry which is preliminary data.</text>
</comment>
<evidence type="ECO:0000313" key="3">
    <source>
        <dbReference type="Proteomes" id="UP001310594"/>
    </source>
</evidence>